<organism evidence="2 3">
    <name type="scientific">Angustibacter aerolatus</name>
    <dbReference type="NCBI Taxonomy" id="1162965"/>
    <lineage>
        <taxon>Bacteria</taxon>
        <taxon>Bacillati</taxon>
        <taxon>Actinomycetota</taxon>
        <taxon>Actinomycetes</taxon>
        <taxon>Kineosporiales</taxon>
        <taxon>Kineosporiaceae</taxon>
    </lineage>
</organism>
<comment type="caution">
    <text evidence="2">The sequence shown here is derived from an EMBL/GenBank/DDBJ whole genome shotgun (WGS) entry which is preliminary data.</text>
</comment>
<dbReference type="EMBL" id="BSUZ01000001">
    <property type="protein sequence ID" value="GMA88930.1"/>
    <property type="molecule type" value="Genomic_DNA"/>
</dbReference>
<reference evidence="3" key="1">
    <citation type="journal article" date="2019" name="Int. J. Syst. Evol. Microbiol.">
        <title>The Global Catalogue of Microorganisms (GCM) 10K type strain sequencing project: providing services to taxonomists for standard genome sequencing and annotation.</title>
        <authorList>
            <consortium name="The Broad Institute Genomics Platform"/>
            <consortium name="The Broad Institute Genome Sequencing Center for Infectious Disease"/>
            <person name="Wu L."/>
            <person name="Ma J."/>
        </authorList>
    </citation>
    <scope>NUCLEOTIDE SEQUENCE [LARGE SCALE GENOMIC DNA]</scope>
    <source>
        <strain evidence="3">NBRC 108730</strain>
    </source>
</reference>
<feature type="region of interest" description="Disordered" evidence="1">
    <location>
        <begin position="212"/>
        <end position="240"/>
    </location>
</feature>
<evidence type="ECO:0000256" key="1">
    <source>
        <dbReference type="SAM" id="MobiDB-lite"/>
    </source>
</evidence>
<evidence type="ECO:0000313" key="2">
    <source>
        <dbReference type="EMBL" id="GMA88930.1"/>
    </source>
</evidence>
<proteinExistence type="predicted"/>
<name>A0ABQ6JQE3_9ACTN</name>
<dbReference type="Proteomes" id="UP001157017">
    <property type="component" value="Unassembled WGS sequence"/>
</dbReference>
<keyword evidence="3" id="KW-1185">Reference proteome</keyword>
<accession>A0ABQ6JQE3</accession>
<feature type="region of interest" description="Disordered" evidence="1">
    <location>
        <begin position="268"/>
        <end position="298"/>
    </location>
</feature>
<protein>
    <submittedName>
        <fullName evidence="2">Uncharacterized protein</fullName>
    </submittedName>
</protein>
<evidence type="ECO:0000313" key="3">
    <source>
        <dbReference type="Proteomes" id="UP001157017"/>
    </source>
</evidence>
<feature type="compositionally biased region" description="Basic and acidic residues" evidence="1">
    <location>
        <begin position="221"/>
        <end position="240"/>
    </location>
</feature>
<gene>
    <name evidence="2" type="ORF">GCM10025868_41800</name>
</gene>
<sequence>MVPFESLPPICTETPPLGATGSVGFFVPLATTCATVETDVGAVAGAADAGAATAIPTTAATASSRPAAHARRRLRTVTCAPSLSDGVQRLAPGLRRERRAGQRTLRLLLRALLGPGGRDLQHRHLRDVDGLRDVDLLRRGELLRHRDLGRDLVGHQAGQRLLGEQLDAVLGHAEHQRLVAEPHHGQRRALGERLASQHVEVDALGRPALALAQGAGGQPQDGEHDDQRDGHPPDEGGELHRLCSCIEPETSLGDLEGVVLVDDDDLAAGDEPPVDQQVGRAPGEAVEARRRRPAAATAGSRTVIVVRPRLGRQPP</sequence>